<accession>A0A2H0Z069</accession>
<dbReference type="AlphaFoldDB" id="A0A2H0Z069"/>
<proteinExistence type="predicted"/>
<comment type="caution">
    <text evidence="3">The sequence shown here is derived from an EMBL/GenBank/DDBJ whole genome shotgun (WGS) entry which is preliminary data.</text>
</comment>
<gene>
    <name evidence="3" type="ORF">COT23_01665</name>
</gene>
<name>A0A2H0Z069_9BACT</name>
<evidence type="ECO:0000256" key="1">
    <source>
        <dbReference type="SAM" id="MobiDB-lite"/>
    </source>
</evidence>
<reference evidence="4" key="1">
    <citation type="submission" date="2017-09" db="EMBL/GenBank/DDBJ databases">
        <title>Depth-based differentiation of microbial function through sediment-hosted aquifers and enrichment of novel symbionts in the deep terrestrial subsurface.</title>
        <authorList>
            <person name="Probst A.J."/>
            <person name="Ladd B."/>
            <person name="Jarett J.K."/>
            <person name="Geller-Mcgrath D.E."/>
            <person name="Sieber C.M.K."/>
            <person name="Emerson J.B."/>
            <person name="Anantharaman K."/>
            <person name="Thomas B.C."/>
            <person name="Malmstrom R."/>
            <person name="Stieglmeier M."/>
            <person name="Klingl A."/>
            <person name="Woyke T."/>
            <person name="Ryan C.M."/>
            <person name="Banfield J.F."/>
        </authorList>
    </citation>
    <scope>NUCLEOTIDE SEQUENCE [LARGE SCALE GENOMIC DNA]</scope>
</reference>
<dbReference type="NCBIfam" id="TIGR04088">
    <property type="entry name" value="cognate_SipW"/>
    <property type="match status" value="1"/>
</dbReference>
<dbReference type="Gene3D" id="2.40.160.150">
    <property type="match status" value="1"/>
</dbReference>
<organism evidence="3 4">
    <name type="scientific">Candidatus Kaiserbacteria bacterium CG08_land_8_20_14_0_20_50_21</name>
    <dbReference type="NCBI Taxonomy" id="1974604"/>
    <lineage>
        <taxon>Bacteria</taxon>
        <taxon>Candidatus Kaiseribacteriota</taxon>
    </lineage>
</organism>
<sequence>MQRIIIGLVFIAGAIGVIAIGSTGAFFSDTEDSTGNLFTAGAIDLKVDNESYYNMNKCAPDQAGAYVWQGSAAYPIPGTPCTTSWGLSDLANGLLFFNFNDLKPNDQGEDTISLHVNNNDAYACMDMMLTTNDDNSSTEPELATTDPQEDRNNTWDGELAQNLQMFWWADDGDNVYEVGEGALSDGVQTLYNLATSTPFSVALADSMHNVWDPKNPGPLSGGTDIYIGKAWCFGTMTTSPVAQDGPGKTDPNTNGPQVRGTGVTCDGTALGNITQTDGTTLDLAFRVVQARNNPNFSCGGTDPRSAKITVIKQIVNDNGGNNIVSDYQLFVQNDTVTTPVTSSVTTTIVPGVYSVSETGISGYVASFAGDCDSEGNITLAIGDNKTCTITNNDLPGNITLIKNVINHGGTATPTSFKMRVNGTLVPNTSSIAVNSNAPATITEDPKTDYHFVSITGSAKCPVILGGTATLDEGETITCTITNEQDQP</sequence>
<feature type="region of interest" description="Disordered" evidence="1">
    <location>
        <begin position="133"/>
        <end position="153"/>
    </location>
</feature>
<dbReference type="Proteomes" id="UP000228687">
    <property type="component" value="Unassembled WGS sequence"/>
</dbReference>
<dbReference type="InterPro" id="IPR045826">
    <property type="entry name" value="SpaA_PFL_dom_2"/>
</dbReference>
<protein>
    <recommendedName>
        <fullName evidence="2">SpaA-like prealbumin fold domain-containing protein</fullName>
    </recommendedName>
</protein>
<evidence type="ECO:0000313" key="3">
    <source>
        <dbReference type="EMBL" id="PIS43373.1"/>
    </source>
</evidence>
<dbReference type="Pfam" id="PF19403">
    <property type="entry name" value="SpaA_2"/>
    <property type="match status" value="1"/>
</dbReference>
<evidence type="ECO:0000259" key="2">
    <source>
        <dbReference type="Pfam" id="PF19403"/>
    </source>
</evidence>
<dbReference type="EMBL" id="PEXT01000033">
    <property type="protein sequence ID" value="PIS43373.1"/>
    <property type="molecule type" value="Genomic_DNA"/>
</dbReference>
<evidence type="ECO:0000313" key="4">
    <source>
        <dbReference type="Proteomes" id="UP000228687"/>
    </source>
</evidence>
<dbReference type="InterPro" id="IPR023833">
    <property type="entry name" value="Signal_pept_SipW-depend-type"/>
</dbReference>
<feature type="domain" description="SpaA-like prealbumin fold" evidence="2">
    <location>
        <begin position="305"/>
        <end position="389"/>
    </location>
</feature>